<dbReference type="Proteomes" id="UP000824120">
    <property type="component" value="Chromosome 1"/>
</dbReference>
<feature type="compositionally biased region" description="Basic and acidic residues" evidence="1">
    <location>
        <begin position="1"/>
        <end position="20"/>
    </location>
</feature>
<proteinExistence type="predicted"/>
<gene>
    <name evidence="2" type="ORF">H5410_003047</name>
</gene>
<comment type="caution">
    <text evidence="2">The sequence shown here is derived from an EMBL/GenBank/DDBJ whole genome shotgun (WGS) entry which is preliminary data.</text>
</comment>
<organism evidence="2 3">
    <name type="scientific">Solanum commersonii</name>
    <name type="common">Commerson's wild potato</name>
    <name type="synonym">Commerson's nightshade</name>
    <dbReference type="NCBI Taxonomy" id="4109"/>
    <lineage>
        <taxon>Eukaryota</taxon>
        <taxon>Viridiplantae</taxon>
        <taxon>Streptophyta</taxon>
        <taxon>Embryophyta</taxon>
        <taxon>Tracheophyta</taxon>
        <taxon>Spermatophyta</taxon>
        <taxon>Magnoliopsida</taxon>
        <taxon>eudicotyledons</taxon>
        <taxon>Gunneridae</taxon>
        <taxon>Pentapetalae</taxon>
        <taxon>asterids</taxon>
        <taxon>lamiids</taxon>
        <taxon>Solanales</taxon>
        <taxon>Solanaceae</taxon>
        <taxon>Solanoideae</taxon>
        <taxon>Solaneae</taxon>
        <taxon>Solanum</taxon>
    </lineage>
</organism>
<keyword evidence="3" id="KW-1185">Reference proteome</keyword>
<reference evidence="2 3" key="1">
    <citation type="submission" date="2020-09" db="EMBL/GenBank/DDBJ databases">
        <title>De no assembly of potato wild relative species, Solanum commersonii.</title>
        <authorList>
            <person name="Cho K."/>
        </authorList>
    </citation>
    <scope>NUCLEOTIDE SEQUENCE [LARGE SCALE GENOMIC DNA]</scope>
    <source>
        <strain evidence="2">LZ3.2</strain>
        <tissue evidence="2">Leaf</tissue>
    </source>
</reference>
<evidence type="ECO:0000256" key="1">
    <source>
        <dbReference type="SAM" id="MobiDB-lite"/>
    </source>
</evidence>
<evidence type="ECO:0000313" key="2">
    <source>
        <dbReference type="EMBL" id="KAG5631330.1"/>
    </source>
</evidence>
<protein>
    <submittedName>
        <fullName evidence="2">Uncharacterized protein</fullName>
    </submittedName>
</protein>
<dbReference type="EMBL" id="JACXVP010000001">
    <property type="protein sequence ID" value="KAG5631330.1"/>
    <property type="molecule type" value="Genomic_DNA"/>
</dbReference>
<accession>A0A9J6B416</accession>
<name>A0A9J6B416_SOLCO</name>
<feature type="region of interest" description="Disordered" evidence="1">
    <location>
        <begin position="1"/>
        <end position="21"/>
    </location>
</feature>
<evidence type="ECO:0000313" key="3">
    <source>
        <dbReference type="Proteomes" id="UP000824120"/>
    </source>
</evidence>
<sequence>MSINWKEARSSERKRTHDTKSYSVRWIKPPNQWAKAEHLRRQCINGNRSGGICHDLATTIRLHDVILEPPWSISTQLQRKFRHSLDRRATSGANITSEKPTLWRLTIKT</sequence>
<dbReference type="AlphaFoldDB" id="A0A9J6B416"/>